<comment type="caution">
    <text evidence="2">The sequence shown here is derived from an EMBL/GenBank/DDBJ whole genome shotgun (WGS) entry which is preliminary data.</text>
</comment>
<keyword evidence="3" id="KW-1185">Reference proteome</keyword>
<dbReference type="Proteomes" id="UP001159405">
    <property type="component" value="Unassembled WGS sequence"/>
</dbReference>
<evidence type="ECO:0000313" key="3">
    <source>
        <dbReference type="Proteomes" id="UP001159405"/>
    </source>
</evidence>
<reference evidence="2 3" key="1">
    <citation type="submission" date="2022-05" db="EMBL/GenBank/DDBJ databases">
        <authorList>
            <consortium name="Genoscope - CEA"/>
            <person name="William W."/>
        </authorList>
    </citation>
    <scope>NUCLEOTIDE SEQUENCE [LARGE SCALE GENOMIC DNA]</scope>
</reference>
<organism evidence="2 3">
    <name type="scientific">Porites lobata</name>
    <dbReference type="NCBI Taxonomy" id="104759"/>
    <lineage>
        <taxon>Eukaryota</taxon>
        <taxon>Metazoa</taxon>
        <taxon>Cnidaria</taxon>
        <taxon>Anthozoa</taxon>
        <taxon>Hexacorallia</taxon>
        <taxon>Scleractinia</taxon>
        <taxon>Fungiina</taxon>
        <taxon>Poritidae</taxon>
        <taxon>Porites</taxon>
    </lineage>
</organism>
<feature type="compositionally biased region" description="Basic residues" evidence="1">
    <location>
        <begin position="130"/>
        <end position="145"/>
    </location>
</feature>
<proteinExistence type="predicted"/>
<feature type="compositionally biased region" description="Polar residues" evidence="1">
    <location>
        <begin position="109"/>
        <end position="118"/>
    </location>
</feature>
<evidence type="ECO:0000256" key="1">
    <source>
        <dbReference type="SAM" id="MobiDB-lite"/>
    </source>
</evidence>
<sequence length="168" mass="18399">METDLYAHVIGPAAMKRSTKGKVDVKLFWKSSTSELPNLYKVASIYYTETLGSYDMVSEWTPTTPLPCDSLTKYINKDPRPKSPIPTDSTGSVPMSSNSVVSGFFKPATKSSRQANPSSKPPNKPDTTHKQKGMSKKSSAWKRFHSSLGTVANPMKPMKVKSSSPVPL</sequence>
<accession>A0ABN8NI75</accession>
<feature type="compositionally biased region" description="Polar residues" evidence="1">
    <location>
        <begin position="86"/>
        <end position="101"/>
    </location>
</feature>
<dbReference type="EMBL" id="CALNXK010000023">
    <property type="protein sequence ID" value="CAH3110542.1"/>
    <property type="molecule type" value="Genomic_DNA"/>
</dbReference>
<gene>
    <name evidence="2" type="ORF">PLOB_00019583</name>
</gene>
<name>A0ABN8NI75_9CNID</name>
<feature type="region of interest" description="Disordered" evidence="1">
    <location>
        <begin position="71"/>
        <end position="168"/>
    </location>
</feature>
<protein>
    <submittedName>
        <fullName evidence="2">Uncharacterized protein</fullName>
    </submittedName>
</protein>
<evidence type="ECO:0000313" key="2">
    <source>
        <dbReference type="EMBL" id="CAH3110542.1"/>
    </source>
</evidence>